<dbReference type="AlphaFoldDB" id="A0A2I1CXK8"/>
<dbReference type="Pfam" id="PF11905">
    <property type="entry name" value="DUF3425"/>
    <property type="match status" value="1"/>
</dbReference>
<feature type="compositionally biased region" description="Low complexity" evidence="1">
    <location>
        <begin position="163"/>
        <end position="174"/>
    </location>
</feature>
<dbReference type="GeneID" id="36548973"/>
<protein>
    <recommendedName>
        <fullName evidence="4">BZIP domain-containing protein</fullName>
    </recommendedName>
</protein>
<dbReference type="PANTHER" id="PTHR37012">
    <property type="entry name" value="B-ZIP TRANSCRIPTION FACTOR (EUROFUNG)-RELATED"/>
    <property type="match status" value="1"/>
</dbReference>
<comment type="caution">
    <text evidence="2">The sequence shown here is derived from an EMBL/GenBank/DDBJ whole genome shotgun (WGS) entry which is preliminary data.</text>
</comment>
<organism evidence="2 3">
    <name type="scientific">Aspergillus campestris (strain IBT 28561)</name>
    <dbReference type="NCBI Taxonomy" id="1392248"/>
    <lineage>
        <taxon>Eukaryota</taxon>
        <taxon>Fungi</taxon>
        <taxon>Dikarya</taxon>
        <taxon>Ascomycota</taxon>
        <taxon>Pezizomycotina</taxon>
        <taxon>Eurotiomycetes</taxon>
        <taxon>Eurotiomycetidae</taxon>
        <taxon>Eurotiales</taxon>
        <taxon>Aspergillaceae</taxon>
        <taxon>Aspergillus</taxon>
        <taxon>Aspergillus subgen. Circumdati</taxon>
    </lineage>
</organism>
<evidence type="ECO:0000313" key="2">
    <source>
        <dbReference type="EMBL" id="PKY02343.1"/>
    </source>
</evidence>
<name>A0A2I1CXK8_ASPC2</name>
<feature type="region of interest" description="Disordered" evidence="1">
    <location>
        <begin position="1"/>
        <end position="35"/>
    </location>
</feature>
<gene>
    <name evidence="2" type="ORF">P168DRAFT_329279</name>
</gene>
<dbReference type="InterPro" id="IPR046347">
    <property type="entry name" value="bZIP_sf"/>
</dbReference>
<proteinExistence type="predicted"/>
<feature type="compositionally biased region" description="Basic and acidic residues" evidence="1">
    <location>
        <begin position="107"/>
        <end position="126"/>
    </location>
</feature>
<evidence type="ECO:0000256" key="1">
    <source>
        <dbReference type="SAM" id="MobiDB-lite"/>
    </source>
</evidence>
<evidence type="ECO:0000313" key="3">
    <source>
        <dbReference type="Proteomes" id="UP000234254"/>
    </source>
</evidence>
<dbReference type="OrthoDB" id="5086080at2759"/>
<feature type="region of interest" description="Disordered" evidence="1">
    <location>
        <begin position="92"/>
        <end position="183"/>
    </location>
</feature>
<keyword evidence="3" id="KW-1185">Reference proteome</keyword>
<feature type="compositionally biased region" description="Basic and acidic residues" evidence="1">
    <location>
        <begin position="11"/>
        <end position="35"/>
    </location>
</feature>
<dbReference type="PANTHER" id="PTHR37012:SF7">
    <property type="entry name" value="B-ZIP TRANSCRIPTION FACTOR (EUROFUNG)-RELATED"/>
    <property type="match status" value="1"/>
</dbReference>
<dbReference type="VEuPathDB" id="FungiDB:P168DRAFT_329279"/>
<sequence>METPRSTKSRKTPEDRARKREQDRKAQRSAREKNKTLIAQLQSRIETLTRFHDSGSTKVLIDELEHQRKSNESLRSTLRSLQGLIVAGLSNHDPAVDAHGPRSRQSPAREADSSLDESSRPARSSRELSPNMEQSDDRTYDSSTTAIDPGQNVAQGKMPCQDSNSPVRPSSVHPPSDPFGQSQDAQGRLFVYLNELVERCYAISPRVTPDQTTRDADIPIRAIVEGWDAVGRRYALDPVWGMLRAADESIWRKLCGEAERLAILRVVSAMFRVGITTLCDYWLTSIVQYRSDPSEANLQALPRFMRHRPSQLRIVHKPLVDFVVWPGLRERLVLFPDQHCSDNFCALFWSCFRFNWPYQARHTFARQSQPGLYTFPESFNECFYDLQSWCMTPRFFHAFPDIEADVPIASVGTRGDLSTKDNDMAVGRVGPADRWVPQAAVSPSSVAVEFPSVDWQMDRMAVGGVDLPMGLGGGPFHRPGVSGGAKPPRLHLFDSGEGSAWTFHHCLNAYLSRPRQTSVRAKPFDRTACRHRMYSIQPTHSTRRWRKSKYSEKARPDPVTWDGRGTMPDRVKRGAEIKRTGGRMKSRGGSLRCPPRRVTLNHSPTLTEKAQTGDSGDTILNAPWG</sequence>
<reference evidence="2" key="1">
    <citation type="submission" date="2016-12" db="EMBL/GenBank/DDBJ databases">
        <title>The genomes of Aspergillus section Nigri reveals drivers in fungal speciation.</title>
        <authorList>
            <consortium name="DOE Joint Genome Institute"/>
            <person name="Vesth T.C."/>
            <person name="Nybo J."/>
            <person name="Theobald S."/>
            <person name="Brandl J."/>
            <person name="Frisvad J.C."/>
            <person name="Nielsen K.F."/>
            <person name="Lyhne E.K."/>
            <person name="Kogle M.E."/>
            <person name="Kuo A."/>
            <person name="Riley R."/>
            <person name="Clum A."/>
            <person name="Nolan M."/>
            <person name="Lipzen A."/>
            <person name="Salamov A."/>
            <person name="Henrissat B."/>
            <person name="Wiebenga A."/>
            <person name="De vries R.P."/>
            <person name="Grigoriev I.V."/>
            <person name="Mortensen U.H."/>
            <person name="Andersen M.R."/>
            <person name="Baker S.E."/>
        </authorList>
    </citation>
    <scope>NUCLEOTIDE SEQUENCE</scope>
    <source>
        <strain evidence="2">IBT 28561</strain>
    </source>
</reference>
<feature type="compositionally biased region" description="Polar residues" evidence="1">
    <location>
        <begin position="600"/>
        <end position="615"/>
    </location>
</feature>
<dbReference type="CDD" id="cd14688">
    <property type="entry name" value="bZIP_YAP"/>
    <property type="match status" value="1"/>
</dbReference>
<dbReference type="InterPro" id="IPR021833">
    <property type="entry name" value="DUF3425"/>
</dbReference>
<dbReference type="RefSeq" id="XP_024690937.1">
    <property type="nucleotide sequence ID" value="XM_024841449.1"/>
</dbReference>
<dbReference type="GO" id="GO:0003700">
    <property type="term" value="F:DNA-binding transcription factor activity"/>
    <property type="evidence" value="ECO:0007669"/>
    <property type="project" value="InterPro"/>
</dbReference>
<dbReference type="SUPFAM" id="SSF57959">
    <property type="entry name" value="Leucine zipper domain"/>
    <property type="match status" value="1"/>
</dbReference>
<accession>A0A2I1CXK8</accession>
<dbReference type="EMBL" id="MSFM01000010">
    <property type="protein sequence ID" value="PKY02343.1"/>
    <property type="molecule type" value="Genomic_DNA"/>
</dbReference>
<feature type="region of interest" description="Disordered" evidence="1">
    <location>
        <begin position="540"/>
        <end position="625"/>
    </location>
</feature>
<feature type="compositionally biased region" description="Basic and acidic residues" evidence="1">
    <location>
        <begin position="567"/>
        <end position="579"/>
    </location>
</feature>
<evidence type="ECO:0008006" key="4">
    <source>
        <dbReference type="Google" id="ProtNLM"/>
    </source>
</evidence>
<dbReference type="Proteomes" id="UP000234254">
    <property type="component" value="Unassembled WGS sequence"/>
</dbReference>